<reference evidence="3" key="1">
    <citation type="submission" date="2022-11" db="UniProtKB">
        <authorList>
            <consortium name="WormBaseParasite"/>
        </authorList>
    </citation>
    <scope>IDENTIFICATION</scope>
</reference>
<dbReference type="AlphaFoldDB" id="A0A914VL67"/>
<proteinExistence type="predicted"/>
<feature type="region of interest" description="Disordered" evidence="1">
    <location>
        <begin position="1"/>
        <end position="85"/>
    </location>
</feature>
<organism evidence="2 3">
    <name type="scientific">Plectus sambesii</name>
    <dbReference type="NCBI Taxonomy" id="2011161"/>
    <lineage>
        <taxon>Eukaryota</taxon>
        <taxon>Metazoa</taxon>
        <taxon>Ecdysozoa</taxon>
        <taxon>Nematoda</taxon>
        <taxon>Chromadorea</taxon>
        <taxon>Plectida</taxon>
        <taxon>Plectina</taxon>
        <taxon>Plectoidea</taxon>
        <taxon>Plectidae</taxon>
        <taxon>Plectus</taxon>
    </lineage>
</organism>
<dbReference type="Proteomes" id="UP000887566">
    <property type="component" value="Unplaced"/>
</dbReference>
<evidence type="ECO:0000313" key="2">
    <source>
        <dbReference type="Proteomes" id="UP000887566"/>
    </source>
</evidence>
<sequence length="286" mass="30206">MAHSEDECAIGSKSAKANSDDELVVQAAAAATTTPPPPTTNGQLEQPAASDAPPTTKTIATAAHQPNPTVPQPHRRHANSTASTDCRRRWAAAATPPTLPINRPQPNRLFVSPPAFLLSALSLPSTAQSITAAIRRSIRYVRLRRPDRPTRFFSPAASKQVSRTVDKNRRLVSQVIDLARAGRSTPPLSPSPPFPAPLSVRLGRPSTRPSTIAAPLGARNFLPPPGVIGLYAIIAVALSVKLVGHAPLASCRAAHSLACSSFPGRRRSLAPQRIATALSSVLPRHA</sequence>
<name>A0A914VL67_9BILA</name>
<accession>A0A914VL67</accession>
<dbReference type="WBParaSite" id="PSAMB.scaffold2134size25155.g16552.t1">
    <property type="protein sequence ID" value="PSAMB.scaffold2134size25155.g16552.t1"/>
    <property type="gene ID" value="PSAMB.scaffold2134size25155.g16552"/>
</dbReference>
<keyword evidence="2" id="KW-1185">Reference proteome</keyword>
<evidence type="ECO:0000313" key="3">
    <source>
        <dbReference type="WBParaSite" id="PSAMB.scaffold2134size25155.g16552.t1"/>
    </source>
</evidence>
<protein>
    <submittedName>
        <fullName evidence="3">Uncharacterized protein</fullName>
    </submittedName>
</protein>
<evidence type="ECO:0000256" key="1">
    <source>
        <dbReference type="SAM" id="MobiDB-lite"/>
    </source>
</evidence>
<feature type="compositionally biased region" description="Low complexity" evidence="1">
    <location>
        <begin position="52"/>
        <end position="63"/>
    </location>
</feature>